<reference evidence="1 2" key="1">
    <citation type="journal article" date="2013" name="Genome Biol.">
        <title>The genome sequence of the most widely cultivated cacao type and its use to identify candidate genes regulating pod color.</title>
        <authorList>
            <person name="Motamayor J.C."/>
            <person name="Mockaitis K."/>
            <person name="Schmutz J."/>
            <person name="Haiminen N."/>
            <person name="Iii D.L."/>
            <person name="Cornejo O."/>
            <person name="Findley S.D."/>
            <person name="Zheng P."/>
            <person name="Utro F."/>
            <person name="Royaert S."/>
            <person name="Saski C."/>
            <person name="Jenkins J."/>
            <person name="Podicheti R."/>
            <person name="Zhao M."/>
            <person name="Scheffler B.E."/>
            <person name="Stack J.C."/>
            <person name="Feltus F.A."/>
            <person name="Mustiga G.M."/>
            <person name="Amores F."/>
            <person name="Phillips W."/>
            <person name="Marelli J.P."/>
            <person name="May G.D."/>
            <person name="Shapiro H."/>
            <person name="Ma J."/>
            <person name="Bustamante C.D."/>
            <person name="Schnell R.J."/>
            <person name="Main D."/>
            <person name="Gilbert D."/>
            <person name="Parida L."/>
            <person name="Kuhn D.N."/>
        </authorList>
    </citation>
    <scope>NUCLEOTIDE SEQUENCE [LARGE SCALE GENOMIC DNA]</scope>
    <source>
        <strain evidence="2">cv. Matina 1-6</strain>
    </source>
</reference>
<organism evidence="1 2">
    <name type="scientific">Theobroma cacao</name>
    <name type="common">Cacao</name>
    <name type="synonym">Cocoa</name>
    <dbReference type="NCBI Taxonomy" id="3641"/>
    <lineage>
        <taxon>Eukaryota</taxon>
        <taxon>Viridiplantae</taxon>
        <taxon>Streptophyta</taxon>
        <taxon>Embryophyta</taxon>
        <taxon>Tracheophyta</taxon>
        <taxon>Spermatophyta</taxon>
        <taxon>Magnoliopsida</taxon>
        <taxon>eudicotyledons</taxon>
        <taxon>Gunneridae</taxon>
        <taxon>Pentapetalae</taxon>
        <taxon>rosids</taxon>
        <taxon>malvids</taxon>
        <taxon>Malvales</taxon>
        <taxon>Malvaceae</taxon>
        <taxon>Byttnerioideae</taxon>
        <taxon>Theobroma</taxon>
    </lineage>
</organism>
<evidence type="ECO:0000313" key="1">
    <source>
        <dbReference type="EMBL" id="EOY07614.1"/>
    </source>
</evidence>
<dbReference type="InParanoid" id="A0A061EZC2"/>
<name>A0A061EZC2_THECC</name>
<accession>A0A061EZC2</accession>
<proteinExistence type="predicted"/>
<gene>
    <name evidence="1" type="ORF">TCM_022002</name>
</gene>
<sequence length="87" mass="9638">MGIMYQMQRSTLGALVPNSTCKSFSNGVKFKSKHGIRLVLFDLFNTGTVETTGNGEKLLSFTAALCLLIWPPKACPMENSWPQMEHS</sequence>
<keyword evidence="2" id="KW-1185">Reference proteome</keyword>
<dbReference type="EMBL" id="CM001883">
    <property type="protein sequence ID" value="EOY07614.1"/>
    <property type="molecule type" value="Genomic_DNA"/>
</dbReference>
<dbReference type="AlphaFoldDB" id="A0A061EZC2"/>
<evidence type="ECO:0000313" key="2">
    <source>
        <dbReference type="Proteomes" id="UP000026915"/>
    </source>
</evidence>
<dbReference type="HOGENOM" id="CLU_2487926_0_0_1"/>
<dbReference type="Gramene" id="EOY07614">
    <property type="protein sequence ID" value="EOY07614"/>
    <property type="gene ID" value="TCM_022002"/>
</dbReference>
<protein>
    <submittedName>
        <fullName evidence="1">Uncharacterized protein</fullName>
    </submittedName>
</protein>
<dbReference type="Proteomes" id="UP000026915">
    <property type="component" value="Chromosome 5"/>
</dbReference>